<evidence type="ECO:0000256" key="4">
    <source>
        <dbReference type="ARBA" id="ARBA00023163"/>
    </source>
</evidence>
<feature type="domain" description="HTH lysR-type" evidence="6">
    <location>
        <begin position="1"/>
        <end position="60"/>
    </location>
</feature>
<evidence type="ECO:0000256" key="2">
    <source>
        <dbReference type="ARBA" id="ARBA00023015"/>
    </source>
</evidence>
<comment type="caution">
    <text evidence="7">The sequence shown here is derived from an EMBL/GenBank/DDBJ whole genome shotgun (WGS) entry which is preliminary data.</text>
</comment>
<reference evidence="7 8" key="1">
    <citation type="journal article" date="2012" name="J. Bacteriol.">
        <title>De Novo Genome Project of Cupriavidus basilensis OR16.</title>
        <authorList>
            <person name="Cserhati M."/>
            <person name="Kriszt B."/>
            <person name="Szoboszlay S."/>
            <person name="Toth A."/>
            <person name="Szabo I."/>
            <person name="Tancsics A."/>
            <person name="Nagy I."/>
            <person name="Horvath B."/>
            <person name="Nagy I."/>
            <person name="Kukolya J."/>
        </authorList>
    </citation>
    <scope>NUCLEOTIDE SEQUENCE [LARGE SCALE GENOMIC DNA]</scope>
    <source>
        <strain evidence="7 8">OR16</strain>
    </source>
</reference>
<dbReference type="CDD" id="cd08421">
    <property type="entry name" value="PBP2_LTTR_like_1"/>
    <property type="match status" value="1"/>
</dbReference>
<evidence type="ECO:0000256" key="3">
    <source>
        <dbReference type="ARBA" id="ARBA00023125"/>
    </source>
</evidence>
<feature type="compositionally biased region" description="Basic and acidic residues" evidence="5">
    <location>
        <begin position="358"/>
        <end position="373"/>
    </location>
</feature>
<comment type="similarity">
    <text evidence="1">Belongs to the LysR transcriptional regulatory family.</text>
</comment>
<dbReference type="Proteomes" id="UP000005808">
    <property type="component" value="Unassembled WGS sequence"/>
</dbReference>
<protein>
    <submittedName>
        <fullName evidence="7">LysR family transcriptional regulator</fullName>
    </submittedName>
</protein>
<dbReference type="EMBL" id="AHJE01000044">
    <property type="protein sequence ID" value="EHP41846.1"/>
    <property type="molecule type" value="Genomic_DNA"/>
</dbReference>
<dbReference type="Pfam" id="PF03466">
    <property type="entry name" value="LysR_substrate"/>
    <property type="match status" value="1"/>
</dbReference>
<accession>H1S735</accession>
<dbReference type="PANTHER" id="PTHR30419:SF2">
    <property type="entry name" value="LYSR FAMILY TRANSCRIPTIONAL REGULATOR"/>
    <property type="match status" value="1"/>
</dbReference>
<evidence type="ECO:0000256" key="5">
    <source>
        <dbReference type="SAM" id="MobiDB-lite"/>
    </source>
</evidence>
<dbReference type="InterPro" id="IPR005119">
    <property type="entry name" value="LysR_subst-bd"/>
</dbReference>
<proteinExistence type="inferred from homology"/>
<gene>
    <name evidence="7" type="ORF">OR16_18686</name>
</gene>
<evidence type="ECO:0000259" key="6">
    <source>
        <dbReference type="PROSITE" id="PS50931"/>
    </source>
</evidence>
<dbReference type="Gene3D" id="1.10.10.10">
    <property type="entry name" value="Winged helix-like DNA-binding domain superfamily/Winged helix DNA-binding domain"/>
    <property type="match status" value="1"/>
</dbReference>
<dbReference type="InterPro" id="IPR036390">
    <property type="entry name" value="WH_DNA-bd_sf"/>
</dbReference>
<dbReference type="SUPFAM" id="SSF46785">
    <property type="entry name" value="Winged helix' DNA-binding domain"/>
    <property type="match status" value="1"/>
</dbReference>
<dbReference type="GO" id="GO:0005829">
    <property type="term" value="C:cytosol"/>
    <property type="evidence" value="ECO:0007669"/>
    <property type="project" value="TreeGrafter"/>
</dbReference>
<evidence type="ECO:0000313" key="7">
    <source>
        <dbReference type="EMBL" id="EHP41846.1"/>
    </source>
</evidence>
<evidence type="ECO:0000313" key="8">
    <source>
        <dbReference type="Proteomes" id="UP000005808"/>
    </source>
</evidence>
<keyword evidence="3" id="KW-0238">DNA-binding</keyword>
<dbReference type="FunFam" id="1.10.10.10:FF:000001">
    <property type="entry name" value="LysR family transcriptional regulator"/>
    <property type="match status" value="1"/>
</dbReference>
<dbReference type="InterPro" id="IPR050950">
    <property type="entry name" value="HTH-type_LysR_regulators"/>
</dbReference>
<dbReference type="PATRIC" id="fig|1127483.3.peg.3748"/>
<dbReference type="GO" id="GO:0003677">
    <property type="term" value="F:DNA binding"/>
    <property type="evidence" value="ECO:0007669"/>
    <property type="project" value="UniProtKB-KW"/>
</dbReference>
<organism evidence="7 8">
    <name type="scientific">Cupriavidus basilensis OR16</name>
    <dbReference type="NCBI Taxonomy" id="1127483"/>
    <lineage>
        <taxon>Bacteria</taxon>
        <taxon>Pseudomonadati</taxon>
        <taxon>Pseudomonadota</taxon>
        <taxon>Betaproteobacteria</taxon>
        <taxon>Burkholderiales</taxon>
        <taxon>Burkholderiaceae</taxon>
        <taxon>Cupriavidus</taxon>
    </lineage>
</organism>
<dbReference type="PROSITE" id="PS50931">
    <property type="entry name" value="HTH_LYSR"/>
    <property type="match status" value="1"/>
</dbReference>
<dbReference type="SUPFAM" id="SSF53850">
    <property type="entry name" value="Periplasmic binding protein-like II"/>
    <property type="match status" value="1"/>
</dbReference>
<dbReference type="Gene3D" id="3.40.190.290">
    <property type="match status" value="1"/>
</dbReference>
<dbReference type="GO" id="GO:0003700">
    <property type="term" value="F:DNA-binding transcription factor activity"/>
    <property type="evidence" value="ECO:0007669"/>
    <property type="project" value="InterPro"/>
</dbReference>
<keyword evidence="4" id="KW-0804">Transcription</keyword>
<dbReference type="InterPro" id="IPR036388">
    <property type="entry name" value="WH-like_DNA-bd_sf"/>
</dbReference>
<dbReference type="InterPro" id="IPR000847">
    <property type="entry name" value="LysR_HTH_N"/>
</dbReference>
<dbReference type="AlphaFoldDB" id="H1S735"/>
<feature type="compositionally biased region" description="Basic and acidic residues" evidence="5">
    <location>
        <begin position="339"/>
        <end position="351"/>
    </location>
</feature>
<feature type="region of interest" description="Disordered" evidence="5">
    <location>
        <begin position="339"/>
        <end position="373"/>
    </location>
</feature>
<name>H1S735_9BURK</name>
<sequence>MHYDLTDLRLFLNVGETENLTRAAERSFLSLPAASTRIKQLEEAFQTQLLIRQVKGVRLTPAGDALLHHAREVFRELECLHSDLRPYAKGVKGRVRLLANTTATNSFLATALSRFLAENPDVDIELEEQLSQAIVSAIGAGAADLGIVAGEVATNDLEVMQLCSDELIVIAPVNHPLPQFTSLHFADLLDTCRFVGLNQFSAIQSFLDRIASGMGKRISLRIQLGSFDAVCRMVEAGAGIAIVPNSCARRYASRKVLRFIPLEDEWAKRDLRLVRPAGAGVAAVCGDVDPVLDGCGAGTGLSGTPGPLADSHSTKWTADRIRSIFGHPVTPAWTHRETLKHQADQLSEKRRGPYRHGAQRDARALDHYPEWRG</sequence>
<dbReference type="PANTHER" id="PTHR30419">
    <property type="entry name" value="HTH-TYPE TRANSCRIPTIONAL REGULATOR YBHD"/>
    <property type="match status" value="1"/>
</dbReference>
<dbReference type="Pfam" id="PF00126">
    <property type="entry name" value="HTH_1"/>
    <property type="match status" value="1"/>
</dbReference>
<keyword evidence="2" id="KW-0805">Transcription regulation</keyword>
<evidence type="ECO:0000256" key="1">
    <source>
        <dbReference type="ARBA" id="ARBA00009437"/>
    </source>
</evidence>